<evidence type="ECO:0000256" key="1">
    <source>
        <dbReference type="SAM" id="MobiDB-lite"/>
    </source>
</evidence>
<keyword evidence="4" id="KW-1185">Reference proteome</keyword>
<feature type="domain" description="Glutaredoxin" evidence="2">
    <location>
        <begin position="278"/>
        <end position="346"/>
    </location>
</feature>
<dbReference type="Pfam" id="PF23733">
    <property type="entry name" value="GRXCR1-2_C"/>
    <property type="match status" value="1"/>
</dbReference>
<organism evidence="3 4">
    <name type="scientific">Arabis nemorensis</name>
    <dbReference type="NCBI Taxonomy" id="586526"/>
    <lineage>
        <taxon>Eukaryota</taxon>
        <taxon>Viridiplantae</taxon>
        <taxon>Streptophyta</taxon>
        <taxon>Embryophyta</taxon>
        <taxon>Tracheophyta</taxon>
        <taxon>Spermatophyta</taxon>
        <taxon>Magnoliopsida</taxon>
        <taxon>eudicotyledons</taxon>
        <taxon>Gunneridae</taxon>
        <taxon>Pentapetalae</taxon>
        <taxon>rosids</taxon>
        <taxon>malvids</taxon>
        <taxon>Brassicales</taxon>
        <taxon>Brassicaceae</taxon>
        <taxon>Arabideae</taxon>
        <taxon>Arabis</taxon>
    </lineage>
</organism>
<dbReference type="SUPFAM" id="SSF52833">
    <property type="entry name" value="Thioredoxin-like"/>
    <property type="match status" value="1"/>
</dbReference>
<dbReference type="Gene3D" id="3.40.30.10">
    <property type="entry name" value="Glutaredoxin"/>
    <property type="match status" value="1"/>
</dbReference>
<name>A0A565BX31_9BRAS</name>
<reference evidence="3" key="1">
    <citation type="submission" date="2019-07" db="EMBL/GenBank/DDBJ databases">
        <authorList>
            <person name="Dittberner H."/>
        </authorList>
    </citation>
    <scope>NUCLEOTIDE SEQUENCE [LARGE SCALE GENOMIC DNA]</scope>
</reference>
<dbReference type="Proteomes" id="UP000489600">
    <property type="component" value="Unassembled WGS sequence"/>
</dbReference>
<gene>
    <name evidence="3" type="ORF">ANE_LOCUS16398</name>
</gene>
<feature type="region of interest" description="Disordered" evidence="1">
    <location>
        <begin position="1"/>
        <end position="21"/>
    </location>
</feature>
<evidence type="ECO:0000259" key="2">
    <source>
        <dbReference type="Pfam" id="PF00462"/>
    </source>
</evidence>
<dbReference type="CDD" id="cd03031">
    <property type="entry name" value="GRX_GRX_like"/>
    <property type="match status" value="1"/>
</dbReference>
<sequence length="424" mass="46712">MGSSASKTASSTSSSSATVTKLASDFPSPAVQRAFSFPTPLVHHPPARKGDTHHLVSLTSTSYGSLLLIDLDGSKNSSSDQQQTLPRISIAGKNNTSDPVSRDSFSPDSVINTWELMDGLDDEFEFEIPKSGKLDFSLNSGFCFKPNSNQNVGLSGSSLKLDESYEFVRIEQDEEDWVPLSYKPKQPLWKHLSEESFLSGLDPSIVSSYKKALSSKQLSSHSNNGDTKNPIRTTKSLSCIPSSNPPMILITEPKSVCSSPVSSQTKPRLPGGEEDKIVLYFTTLRGIRKTYEDCCCVRTILRGLQVTVDERDISMDSKYRKELQSELSAIEKPVCLPQVFIRGTHIGGVEAIMQLNDSGELAEMLKDFPACERLGTCRSCGDARFVPCTNCDGSTKVFEEEDERFKRCSKCNENGLVRCRECCF</sequence>
<feature type="region of interest" description="Disordered" evidence="1">
    <location>
        <begin position="75"/>
        <end position="104"/>
    </location>
</feature>
<dbReference type="AlphaFoldDB" id="A0A565BX31"/>
<dbReference type="InterPro" id="IPR002109">
    <property type="entry name" value="Glutaredoxin"/>
</dbReference>
<dbReference type="PANTHER" id="PTHR45669">
    <property type="entry name" value="GLUTAREDOXIN DOMAIN-CONTAINING CYSTEINE-RICH PROTEIN CG12206-RELATED"/>
    <property type="match status" value="1"/>
</dbReference>
<dbReference type="EMBL" id="CABITT030000005">
    <property type="protein sequence ID" value="VVB05954.1"/>
    <property type="molecule type" value="Genomic_DNA"/>
</dbReference>
<evidence type="ECO:0000313" key="3">
    <source>
        <dbReference type="EMBL" id="VVB05954.1"/>
    </source>
</evidence>
<dbReference type="Pfam" id="PF00462">
    <property type="entry name" value="Glutaredoxin"/>
    <property type="match status" value="1"/>
</dbReference>
<dbReference type="PANTHER" id="PTHR45669:SF18">
    <property type="entry name" value="GLUTAREDOXIN FAMILY PROTEIN"/>
    <property type="match status" value="1"/>
</dbReference>
<dbReference type="PROSITE" id="PS51354">
    <property type="entry name" value="GLUTAREDOXIN_2"/>
    <property type="match status" value="1"/>
</dbReference>
<dbReference type="OrthoDB" id="423313at2759"/>
<dbReference type="InterPro" id="IPR036249">
    <property type="entry name" value="Thioredoxin-like_sf"/>
</dbReference>
<protein>
    <recommendedName>
        <fullName evidence="2">Glutaredoxin domain-containing protein</fullName>
    </recommendedName>
</protein>
<proteinExistence type="predicted"/>
<accession>A0A565BX31</accession>
<evidence type="ECO:0000313" key="4">
    <source>
        <dbReference type="Proteomes" id="UP000489600"/>
    </source>
</evidence>
<comment type="caution">
    <text evidence="3">The sequence shown here is derived from an EMBL/GenBank/DDBJ whole genome shotgun (WGS) entry which is preliminary data.</text>
</comment>